<accession>A0A5C3M0I8</accession>
<protein>
    <submittedName>
        <fullName evidence="1">Uncharacterized protein</fullName>
    </submittedName>
</protein>
<proteinExistence type="predicted"/>
<dbReference type="Proteomes" id="UP000308652">
    <property type="component" value="Unassembled WGS sequence"/>
</dbReference>
<reference evidence="1 2" key="1">
    <citation type="journal article" date="2019" name="Nat. Ecol. Evol.">
        <title>Megaphylogeny resolves global patterns of mushroom evolution.</title>
        <authorList>
            <person name="Varga T."/>
            <person name="Krizsan K."/>
            <person name="Foldi C."/>
            <person name="Dima B."/>
            <person name="Sanchez-Garcia M."/>
            <person name="Sanchez-Ramirez S."/>
            <person name="Szollosi G.J."/>
            <person name="Szarkandi J.G."/>
            <person name="Papp V."/>
            <person name="Albert L."/>
            <person name="Andreopoulos W."/>
            <person name="Angelini C."/>
            <person name="Antonin V."/>
            <person name="Barry K.W."/>
            <person name="Bougher N.L."/>
            <person name="Buchanan P."/>
            <person name="Buyck B."/>
            <person name="Bense V."/>
            <person name="Catcheside P."/>
            <person name="Chovatia M."/>
            <person name="Cooper J."/>
            <person name="Damon W."/>
            <person name="Desjardin D."/>
            <person name="Finy P."/>
            <person name="Geml J."/>
            <person name="Haridas S."/>
            <person name="Hughes K."/>
            <person name="Justo A."/>
            <person name="Karasinski D."/>
            <person name="Kautmanova I."/>
            <person name="Kiss B."/>
            <person name="Kocsube S."/>
            <person name="Kotiranta H."/>
            <person name="LaButti K.M."/>
            <person name="Lechner B.E."/>
            <person name="Liimatainen K."/>
            <person name="Lipzen A."/>
            <person name="Lukacs Z."/>
            <person name="Mihaltcheva S."/>
            <person name="Morgado L.N."/>
            <person name="Niskanen T."/>
            <person name="Noordeloos M.E."/>
            <person name="Ohm R.A."/>
            <person name="Ortiz-Santana B."/>
            <person name="Ovrebo C."/>
            <person name="Racz N."/>
            <person name="Riley R."/>
            <person name="Savchenko A."/>
            <person name="Shiryaev A."/>
            <person name="Soop K."/>
            <person name="Spirin V."/>
            <person name="Szebenyi C."/>
            <person name="Tomsovsky M."/>
            <person name="Tulloss R.E."/>
            <person name="Uehling J."/>
            <person name="Grigoriev I.V."/>
            <person name="Vagvolgyi C."/>
            <person name="Papp T."/>
            <person name="Martin F.M."/>
            <person name="Miettinen O."/>
            <person name="Hibbett D.S."/>
            <person name="Nagy L.G."/>
        </authorList>
    </citation>
    <scope>NUCLEOTIDE SEQUENCE [LARGE SCALE GENOMIC DNA]</scope>
    <source>
        <strain evidence="1 2">CBS 166.37</strain>
    </source>
</reference>
<evidence type="ECO:0000313" key="1">
    <source>
        <dbReference type="EMBL" id="TFK38894.1"/>
    </source>
</evidence>
<dbReference type="EMBL" id="ML213601">
    <property type="protein sequence ID" value="TFK38894.1"/>
    <property type="molecule type" value="Genomic_DNA"/>
</dbReference>
<evidence type="ECO:0000313" key="2">
    <source>
        <dbReference type="Proteomes" id="UP000308652"/>
    </source>
</evidence>
<gene>
    <name evidence="1" type="ORF">BDQ12DRAFT_722755</name>
</gene>
<name>A0A5C3M0I8_9AGAR</name>
<dbReference type="AlphaFoldDB" id="A0A5C3M0I8"/>
<organism evidence="1 2">
    <name type="scientific">Crucibulum laeve</name>
    <dbReference type="NCBI Taxonomy" id="68775"/>
    <lineage>
        <taxon>Eukaryota</taxon>
        <taxon>Fungi</taxon>
        <taxon>Dikarya</taxon>
        <taxon>Basidiomycota</taxon>
        <taxon>Agaricomycotina</taxon>
        <taxon>Agaricomycetes</taxon>
        <taxon>Agaricomycetidae</taxon>
        <taxon>Agaricales</taxon>
        <taxon>Agaricineae</taxon>
        <taxon>Nidulariaceae</taxon>
        <taxon>Crucibulum</taxon>
    </lineage>
</organism>
<dbReference type="OrthoDB" id="3269005at2759"/>
<sequence>MSEKIESKFKCYKHLNVMLSTSPVYDHSAISNSVSMVDLSILSSVKMAKDIGICSTDLQAHEGSPDWSFAEIDKSFEDNKTEDDLSSSPSHSPVLVATQTPVPILKALAHSTSSPAISDTSKLSNKCKLPFEYM</sequence>
<keyword evidence="2" id="KW-1185">Reference proteome</keyword>